<comment type="caution">
    <text evidence="2">The sequence shown here is derived from an EMBL/GenBank/DDBJ whole genome shotgun (WGS) entry which is preliminary data.</text>
</comment>
<reference evidence="2" key="1">
    <citation type="submission" date="2022-03" db="EMBL/GenBank/DDBJ databases">
        <authorList>
            <person name="Martin C."/>
        </authorList>
    </citation>
    <scope>NUCLEOTIDE SEQUENCE</scope>
</reference>
<accession>A0A8J1U3P1</accession>
<evidence type="ECO:0000313" key="2">
    <source>
        <dbReference type="EMBL" id="CAH1791150.1"/>
    </source>
</evidence>
<dbReference type="CDD" id="cd15734">
    <property type="entry name" value="FYVE_ZFYV1"/>
    <property type="match status" value="2"/>
</dbReference>
<dbReference type="GO" id="GO:0008270">
    <property type="term" value="F:zinc ion binding"/>
    <property type="evidence" value="ECO:0007669"/>
    <property type="project" value="InterPro"/>
</dbReference>
<name>A0A8J1U3P1_OWEFU</name>
<dbReference type="InterPro" id="IPR013083">
    <property type="entry name" value="Znf_RING/FYVE/PHD"/>
</dbReference>
<dbReference type="PROSITE" id="PS50178">
    <property type="entry name" value="ZF_FYVE"/>
    <property type="match status" value="2"/>
</dbReference>
<feature type="compositionally biased region" description="Polar residues" evidence="1">
    <location>
        <begin position="153"/>
        <end position="165"/>
    </location>
</feature>
<dbReference type="PANTHER" id="PTHR46624:SF4">
    <property type="entry name" value="FYVE-TYPE DOMAIN-CONTAINING PROTEIN"/>
    <property type="match status" value="1"/>
</dbReference>
<dbReference type="PROSITE" id="PS50119">
    <property type="entry name" value="ZF_BBOX"/>
    <property type="match status" value="1"/>
</dbReference>
<dbReference type="Pfam" id="PF01363">
    <property type="entry name" value="FYVE"/>
    <property type="match status" value="2"/>
</dbReference>
<dbReference type="GO" id="GO:0043325">
    <property type="term" value="F:phosphatidylinositol-3,4-bisphosphate binding"/>
    <property type="evidence" value="ECO:0007669"/>
    <property type="project" value="TreeGrafter"/>
</dbReference>
<dbReference type="GO" id="GO:0005811">
    <property type="term" value="C:lipid droplet"/>
    <property type="evidence" value="ECO:0007669"/>
    <property type="project" value="TreeGrafter"/>
</dbReference>
<dbReference type="PANTHER" id="PTHR46624">
    <property type="entry name" value="AGAP002036-PA"/>
    <property type="match status" value="1"/>
</dbReference>
<dbReference type="InterPro" id="IPR042427">
    <property type="entry name" value="ZFYV1"/>
</dbReference>
<dbReference type="GO" id="GO:0140042">
    <property type="term" value="P:lipid droplet formation"/>
    <property type="evidence" value="ECO:0007669"/>
    <property type="project" value="TreeGrafter"/>
</dbReference>
<feature type="compositionally biased region" description="Polar residues" evidence="1">
    <location>
        <begin position="188"/>
        <end position="206"/>
    </location>
</feature>
<keyword evidence="3" id="KW-1185">Reference proteome</keyword>
<dbReference type="SUPFAM" id="SSF57903">
    <property type="entry name" value="FYVE/PHD zinc finger"/>
    <property type="match status" value="2"/>
</dbReference>
<dbReference type="AlphaFoldDB" id="A0A8J1U3P1"/>
<feature type="region of interest" description="Disordered" evidence="1">
    <location>
        <begin position="153"/>
        <end position="206"/>
    </location>
</feature>
<feature type="compositionally biased region" description="Basic and acidic residues" evidence="1">
    <location>
        <begin position="166"/>
        <end position="184"/>
    </location>
</feature>
<dbReference type="SUPFAM" id="SSF52540">
    <property type="entry name" value="P-loop containing nucleoside triphosphate hydrolases"/>
    <property type="match status" value="1"/>
</dbReference>
<gene>
    <name evidence="2" type="ORF">OFUS_LOCUS16268</name>
</gene>
<dbReference type="Gene3D" id="3.30.40.10">
    <property type="entry name" value="Zinc/RING finger domain, C3HC4 (zinc finger)"/>
    <property type="match status" value="2"/>
</dbReference>
<dbReference type="GO" id="GO:0005545">
    <property type="term" value="F:1-phosphatidylinositol binding"/>
    <property type="evidence" value="ECO:0007669"/>
    <property type="project" value="TreeGrafter"/>
</dbReference>
<dbReference type="Proteomes" id="UP000749559">
    <property type="component" value="Unassembled WGS sequence"/>
</dbReference>
<dbReference type="InterPro" id="IPR027417">
    <property type="entry name" value="P-loop_NTPase"/>
</dbReference>
<dbReference type="Gene3D" id="3.40.50.300">
    <property type="entry name" value="P-loop containing nucleotide triphosphate hydrolases"/>
    <property type="match status" value="1"/>
</dbReference>
<dbReference type="InterPro" id="IPR000315">
    <property type="entry name" value="Znf_B-box"/>
</dbReference>
<proteinExistence type="predicted"/>
<dbReference type="InterPro" id="IPR000306">
    <property type="entry name" value="Znf_FYVE"/>
</dbReference>
<dbReference type="GO" id="GO:0005547">
    <property type="term" value="F:phosphatidylinositol-3,4,5-trisphosphate binding"/>
    <property type="evidence" value="ECO:0007669"/>
    <property type="project" value="TreeGrafter"/>
</dbReference>
<dbReference type="EMBL" id="CAIIXF020000008">
    <property type="protein sequence ID" value="CAH1791150.1"/>
    <property type="molecule type" value="Genomic_DNA"/>
</dbReference>
<sequence length="869" mass="97548">MSRNRRLEKVRSSKKHCQEKFSCTQEFVEAEYECDECGTYQCKNCEIQLHGLKKFLFHDRKKLTTPEVSLLCQNTCSDKNFADVTCEKCNLNFCFDCFTKIHSHGKKKSHTRVPFNPSMETLEETFKLPSLPPLSEPLVEFDNDNSGDYVTMAGNLSTSPKNISTSKDDSSHRHDQLPSPKDGHFMSPQENHFMTTSTRSDQSDGSLRSIPDVATLGLGNSIPLDSHENDGVYKDSTSFPLINEFEKIQVKNEQEFTKALGCKTDATVKVLSIFGNTGDGKSHTLNHTFFSGMEVFLTSNDPSSCTAGVWAALDPKLGTIIMDTEGLLGTTKNQNQRTRLLLKILAVSDIVIYRTRADRLHNDMFQFLGDASSAYMKHFKKELKALSDRGKFEGTLSTLGPAVVVFHETQHTDVLKKESGNGKRKSGRTPEDLLKDRFHKLEMSIDAFSGITYVGTRTVKPPTKFEGLLKTVKSLLHNNSVRSPRSPAVIFKALTVLNEKFKGDIEKSVPCMFPDQYFTCSSRCLSCSMRCNNSMNHLVEKVPHNCDSKCIYQHQYDNQVFSCRACHNNGKEVIVVPKTAASTDNQWFGLAKYAWSGYVLECKYCGIIYKSRQYWYGNKDPIDTCVRTEIAHVWPGSNPVLQGTHNAARRLLDGVHYISSTVKEVSAKPTKMLTNWVTDQIAPPYWVPNSELKVCKKCDKDFTTDESKHHCRACGEGFCDDCSMKKTPVPERGWGPGPVRVCDECFRKRQDLAAEHLAQPSEQAERDLRARIYGEVVGGAIGAVAGVVEYPLEYLKDSAKPAYWVADNDITNCCVCKTKFTPKLTKHHCRACGDGVCSDCSPELREVPSRGWDYPVRVCNACYKQDGVL</sequence>
<evidence type="ECO:0000313" key="3">
    <source>
        <dbReference type="Proteomes" id="UP000749559"/>
    </source>
</evidence>
<dbReference type="GO" id="GO:0032266">
    <property type="term" value="F:phosphatidylinositol-3-phosphate binding"/>
    <property type="evidence" value="ECO:0007669"/>
    <property type="project" value="TreeGrafter"/>
</dbReference>
<dbReference type="InterPro" id="IPR017455">
    <property type="entry name" value="Znf_FYVE-rel"/>
</dbReference>
<evidence type="ECO:0000256" key="1">
    <source>
        <dbReference type="SAM" id="MobiDB-lite"/>
    </source>
</evidence>
<organism evidence="2 3">
    <name type="scientific">Owenia fusiformis</name>
    <name type="common">Polychaete worm</name>
    <dbReference type="NCBI Taxonomy" id="6347"/>
    <lineage>
        <taxon>Eukaryota</taxon>
        <taxon>Metazoa</taxon>
        <taxon>Spiralia</taxon>
        <taxon>Lophotrochozoa</taxon>
        <taxon>Annelida</taxon>
        <taxon>Polychaeta</taxon>
        <taxon>Sedentaria</taxon>
        <taxon>Canalipalpata</taxon>
        <taxon>Sabellida</taxon>
        <taxon>Oweniida</taxon>
        <taxon>Oweniidae</taxon>
        <taxon>Owenia</taxon>
    </lineage>
</organism>
<protein>
    <submittedName>
        <fullName evidence="2">Uncharacterized protein</fullName>
    </submittedName>
</protein>
<dbReference type="InterPro" id="IPR011011">
    <property type="entry name" value="Znf_FYVE_PHD"/>
</dbReference>
<dbReference type="OrthoDB" id="68108at2759"/>
<dbReference type="SMART" id="SM00064">
    <property type="entry name" value="FYVE"/>
    <property type="match status" value="2"/>
</dbReference>